<name>A0AAD1R359_PELCU</name>
<feature type="region of interest" description="Disordered" evidence="1">
    <location>
        <begin position="1"/>
        <end position="27"/>
    </location>
</feature>
<organism evidence="2 3">
    <name type="scientific">Pelobates cultripes</name>
    <name type="common">Western spadefoot toad</name>
    <dbReference type="NCBI Taxonomy" id="61616"/>
    <lineage>
        <taxon>Eukaryota</taxon>
        <taxon>Metazoa</taxon>
        <taxon>Chordata</taxon>
        <taxon>Craniata</taxon>
        <taxon>Vertebrata</taxon>
        <taxon>Euteleostomi</taxon>
        <taxon>Amphibia</taxon>
        <taxon>Batrachia</taxon>
        <taxon>Anura</taxon>
        <taxon>Pelobatoidea</taxon>
        <taxon>Pelobatidae</taxon>
        <taxon>Pelobates</taxon>
    </lineage>
</organism>
<dbReference type="Proteomes" id="UP001295444">
    <property type="component" value="Chromosome 01"/>
</dbReference>
<evidence type="ECO:0000313" key="2">
    <source>
        <dbReference type="EMBL" id="CAH2223023.1"/>
    </source>
</evidence>
<gene>
    <name evidence="2" type="ORF">PECUL_23A013025</name>
</gene>
<feature type="compositionally biased region" description="Polar residues" evidence="1">
    <location>
        <begin position="1"/>
        <end position="24"/>
    </location>
</feature>
<reference evidence="2" key="1">
    <citation type="submission" date="2022-03" db="EMBL/GenBank/DDBJ databases">
        <authorList>
            <person name="Alioto T."/>
            <person name="Alioto T."/>
            <person name="Gomez Garrido J."/>
        </authorList>
    </citation>
    <scope>NUCLEOTIDE SEQUENCE</scope>
</reference>
<feature type="region of interest" description="Disordered" evidence="1">
    <location>
        <begin position="51"/>
        <end position="133"/>
    </location>
</feature>
<evidence type="ECO:0000256" key="1">
    <source>
        <dbReference type="SAM" id="MobiDB-lite"/>
    </source>
</evidence>
<protein>
    <submittedName>
        <fullName evidence="2">Uncharacterized protein</fullName>
    </submittedName>
</protein>
<dbReference type="AlphaFoldDB" id="A0AAD1R359"/>
<accession>A0AAD1R359</accession>
<proteinExistence type="predicted"/>
<keyword evidence="3" id="KW-1185">Reference proteome</keyword>
<evidence type="ECO:0000313" key="3">
    <source>
        <dbReference type="Proteomes" id="UP001295444"/>
    </source>
</evidence>
<dbReference type="EMBL" id="OW240912">
    <property type="protein sequence ID" value="CAH2223023.1"/>
    <property type="molecule type" value="Genomic_DNA"/>
</dbReference>
<sequence>MTAECQTQQRNQATTPKLSTANSNDLEKRHNDLFQAFWENLQNRARRAMTGWRNRVEAGERSHRQLREGEPGSSMAPNYWPTLTYPGPPQPSGDSPLQPSRDPTRNKKPSPQGKQGRLLNCNSPRQAAAAAPT</sequence>
<feature type="compositionally biased region" description="Basic and acidic residues" evidence="1">
    <location>
        <begin position="54"/>
        <end position="70"/>
    </location>
</feature>